<feature type="domain" description="HTH myb-type" evidence="6">
    <location>
        <begin position="15"/>
        <end position="75"/>
    </location>
</feature>
<dbReference type="GO" id="GO:0003700">
    <property type="term" value="F:DNA-binding transcription factor activity"/>
    <property type="evidence" value="ECO:0007669"/>
    <property type="project" value="InterPro"/>
</dbReference>
<dbReference type="SUPFAM" id="SSF46689">
    <property type="entry name" value="Homeodomain-like"/>
    <property type="match status" value="1"/>
</dbReference>
<name>A0A7I8L705_SPIIN</name>
<keyword evidence="2" id="KW-0238">DNA-binding</keyword>
<dbReference type="InterPro" id="IPR025756">
    <property type="entry name" value="Myb_CC_LHEQLE"/>
</dbReference>
<sequence length="279" mass="31129">MYSRPSVDACLVLTTDPKPRLRWTAELHERFVDAVNQLGGPEKATPKMIMRTMAVKGLTLYHLKSHLQKYRLGKQSSREGSDCSKNDSAAGETHEIGQPSSSSIMTQEFNDEYNDVMRSQMELQRRLHEHLQVEHHLELRIEAHGKYLQSIFEKAWSTITESGPQGIRPQEAVRQNHCGPTIGVPNEQLRLLQEPLKPTSLFDAVAGFIENRSTGRGVAQITEGSIDSCLTSMGSPARIPIMGSQAMVNQIMRPFSGAIVGSSAMESDLKQKIRWMSGE</sequence>
<keyword evidence="8" id="KW-1185">Reference proteome</keyword>
<feature type="region of interest" description="Disordered" evidence="5">
    <location>
        <begin position="72"/>
        <end position="105"/>
    </location>
</feature>
<evidence type="ECO:0000313" key="7">
    <source>
        <dbReference type="EMBL" id="CAA7405045.1"/>
    </source>
</evidence>
<dbReference type="NCBIfam" id="TIGR01557">
    <property type="entry name" value="myb_SHAQKYF"/>
    <property type="match status" value="1"/>
</dbReference>
<evidence type="ECO:0000256" key="4">
    <source>
        <dbReference type="ARBA" id="ARBA00023242"/>
    </source>
</evidence>
<evidence type="ECO:0000256" key="3">
    <source>
        <dbReference type="ARBA" id="ARBA00023163"/>
    </source>
</evidence>
<protein>
    <recommendedName>
        <fullName evidence="6">HTH myb-type domain-containing protein</fullName>
    </recommendedName>
</protein>
<dbReference type="Gene3D" id="1.10.10.60">
    <property type="entry name" value="Homeodomain-like"/>
    <property type="match status" value="1"/>
</dbReference>
<evidence type="ECO:0000259" key="6">
    <source>
        <dbReference type="PROSITE" id="PS51294"/>
    </source>
</evidence>
<evidence type="ECO:0000256" key="2">
    <source>
        <dbReference type="ARBA" id="ARBA00023125"/>
    </source>
</evidence>
<accession>A0A7I8L705</accession>
<dbReference type="Pfam" id="PF00249">
    <property type="entry name" value="Myb_DNA-binding"/>
    <property type="match status" value="1"/>
</dbReference>
<dbReference type="EMBL" id="LR746274">
    <property type="protein sequence ID" value="CAA7405045.1"/>
    <property type="molecule type" value="Genomic_DNA"/>
</dbReference>
<dbReference type="PANTHER" id="PTHR31499:SF6">
    <property type="entry name" value="PROTEIN PHR1-LIKE 2"/>
    <property type="match status" value="1"/>
</dbReference>
<proteinExistence type="predicted"/>
<keyword evidence="3" id="KW-0804">Transcription</keyword>
<dbReference type="Proteomes" id="UP000663760">
    <property type="component" value="Chromosome 11"/>
</dbReference>
<dbReference type="PROSITE" id="PS51294">
    <property type="entry name" value="HTH_MYB"/>
    <property type="match status" value="1"/>
</dbReference>
<dbReference type="InterPro" id="IPR009057">
    <property type="entry name" value="Homeodomain-like_sf"/>
</dbReference>
<dbReference type="PANTHER" id="PTHR31499">
    <property type="entry name" value="MYB FAMILY TRANSCRIPTION FACTOR PHL11"/>
    <property type="match status" value="1"/>
</dbReference>
<dbReference type="InterPro" id="IPR006447">
    <property type="entry name" value="Myb_dom_plants"/>
</dbReference>
<reference evidence="7" key="1">
    <citation type="submission" date="2020-02" db="EMBL/GenBank/DDBJ databases">
        <authorList>
            <person name="Scholz U."/>
            <person name="Mascher M."/>
            <person name="Fiebig A."/>
        </authorList>
    </citation>
    <scope>NUCLEOTIDE SEQUENCE</scope>
</reference>
<dbReference type="AlphaFoldDB" id="A0A7I8L705"/>
<dbReference type="InterPro" id="IPR046955">
    <property type="entry name" value="PHR1-like"/>
</dbReference>
<gene>
    <name evidence="7" type="ORF">SI8410_11015723</name>
</gene>
<dbReference type="InterPro" id="IPR001005">
    <property type="entry name" value="SANT/Myb"/>
</dbReference>
<dbReference type="GO" id="GO:0003677">
    <property type="term" value="F:DNA binding"/>
    <property type="evidence" value="ECO:0007669"/>
    <property type="project" value="UniProtKB-KW"/>
</dbReference>
<keyword evidence="1" id="KW-0805">Transcription regulation</keyword>
<dbReference type="OrthoDB" id="551907at2759"/>
<dbReference type="FunFam" id="1.10.10.60:FF:000002">
    <property type="entry name" value="Myb family transcription factor"/>
    <property type="match status" value="1"/>
</dbReference>
<evidence type="ECO:0000256" key="5">
    <source>
        <dbReference type="SAM" id="MobiDB-lite"/>
    </source>
</evidence>
<evidence type="ECO:0000313" key="8">
    <source>
        <dbReference type="Proteomes" id="UP000663760"/>
    </source>
</evidence>
<dbReference type="InterPro" id="IPR017930">
    <property type="entry name" value="Myb_dom"/>
</dbReference>
<organism evidence="7 8">
    <name type="scientific">Spirodela intermedia</name>
    <name type="common">Intermediate duckweed</name>
    <dbReference type="NCBI Taxonomy" id="51605"/>
    <lineage>
        <taxon>Eukaryota</taxon>
        <taxon>Viridiplantae</taxon>
        <taxon>Streptophyta</taxon>
        <taxon>Embryophyta</taxon>
        <taxon>Tracheophyta</taxon>
        <taxon>Spermatophyta</taxon>
        <taxon>Magnoliopsida</taxon>
        <taxon>Liliopsida</taxon>
        <taxon>Araceae</taxon>
        <taxon>Lemnoideae</taxon>
        <taxon>Spirodela</taxon>
    </lineage>
</organism>
<dbReference type="Pfam" id="PF14379">
    <property type="entry name" value="Myb_CC_LHEQLE"/>
    <property type="match status" value="1"/>
</dbReference>
<evidence type="ECO:0000256" key="1">
    <source>
        <dbReference type="ARBA" id="ARBA00023015"/>
    </source>
</evidence>
<keyword evidence="4" id="KW-0539">Nucleus</keyword>
<feature type="compositionally biased region" description="Basic and acidic residues" evidence="5">
    <location>
        <begin position="76"/>
        <end position="85"/>
    </location>
</feature>